<reference evidence="2" key="1">
    <citation type="submission" date="2020-11" db="EMBL/GenBank/DDBJ databases">
        <authorList>
            <consortium name="DOE Joint Genome Institute"/>
            <person name="Ahrendt S."/>
            <person name="Riley R."/>
            <person name="Andreopoulos W."/>
            <person name="Labutti K."/>
            <person name="Pangilinan J."/>
            <person name="Ruiz-Duenas F.J."/>
            <person name="Barrasa J.M."/>
            <person name="Sanchez-Garcia M."/>
            <person name="Camarero S."/>
            <person name="Miyauchi S."/>
            <person name="Serrano A."/>
            <person name="Linde D."/>
            <person name="Babiker R."/>
            <person name="Drula E."/>
            <person name="Ayuso-Fernandez I."/>
            <person name="Pacheco R."/>
            <person name="Padilla G."/>
            <person name="Ferreira P."/>
            <person name="Barriuso J."/>
            <person name="Kellner H."/>
            <person name="Castanera R."/>
            <person name="Alfaro M."/>
            <person name="Ramirez L."/>
            <person name="Pisabarro A.G."/>
            <person name="Kuo A."/>
            <person name="Tritt A."/>
            <person name="Lipzen A."/>
            <person name="He G."/>
            <person name="Yan M."/>
            <person name="Ng V."/>
            <person name="Cullen D."/>
            <person name="Martin F."/>
            <person name="Rosso M.-N."/>
            <person name="Henrissat B."/>
            <person name="Hibbett D."/>
            <person name="Martinez A.T."/>
            <person name="Grigoriev I.V."/>
        </authorList>
    </citation>
    <scope>NUCLEOTIDE SEQUENCE</scope>
    <source>
        <strain evidence="2">MF-IS2</strain>
    </source>
</reference>
<feature type="region of interest" description="Disordered" evidence="1">
    <location>
        <begin position="1520"/>
        <end position="1620"/>
    </location>
</feature>
<feature type="compositionally biased region" description="Basic and acidic residues" evidence="1">
    <location>
        <begin position="920"/>
        <end position="945"/>
    </location>
</feature>
<evidence type="ECO:0000313" key="2">
    <source>
        <dbReference type="EMBL" id="KAF9450465.1"/>
    </source>
</evidence>
<feature type="region of interest" description="Disordered" evidence="1">
    <location>
        <begin position="1335"/>
        <end position="1486"/>
    </location>
</feature>
<feature type="region of interest" description="Disordered" evidence="1">
    <location>
        <begin position="1166"/>
        <end position="1303"/>
    </location>
</feature>
<sequence>MNTTASHAKIRVGVTLPKESVVAGGFVTGKMEVESKSDKLALGIVMVELFGFQELTSRDHSARMTFLHTRRLFQGPGLPPSNAVYAYPLPEDPPFPEDYYKAKRGHSTFLFRIPLPISSPASIDFAGGLARVRYEVRASIGIFWKGDKVVVVDKSDVGVVESFQEDLFGAGRAEEGVVVVGEAGRFWMHGRVVGGMLVAGESACVELQVKNHSSRKNTGLTLSLHRTLLLPNTNPNANPNANPLQISDTILTVPYKGPEYILPPGGEGVAHLVFDVPINARTVRGGTYKDGADGGRRTSEALFCVQANVEVKVNMGLGSKDIVLDVPVTIVHPDALPDVPLPQPQIQPQAEAQPERMVYPQYAAAPPSGVPGPYSQPYIDPQTHQVWIPHPQQSPYHPYYPMHTTEGYYPQQQQFYPHPHAHIPQPAAYTNVLNLLPPRQLPPRPSSAGPLTTSPSHVPASGYEPPISGLPIPMESVHMVHHVPLLPLPVSLSRQQSTTTPPRNNHYHQTQNASVSPHSPTTPHHNHQHQHQHEDISPQALGMGASPSQVQLPGEREEGKGVVAMRISRHLRQSSTVNGRGRSVSPVAHRFGYPGVPVPMDTGGSGEDSDEPPAAVGAQDIPTTPERADAQTETLLHSPRPQIKHKQSFTKVDGDGRVVVKSERVLELEKIAAGLDGSSLGGDGLLQGSLGRVGRDGGKDKEETDANVNKTLPIPPPATKSRKRFGGRENGVGPPPTLESLFEPPHPNATATMNSPTAFANASAAPTTSITNLPSPLQSPAKNYQTPPTPTLVAFKRPPRLGLEKSGGGGGENGLDALERRLVAQVGTRKVERARPADVRDVLPGGVIGSAGGEPAASVKNVTTPNHDTNPDVAGTGTGTRRSASASISASSELERMQDANDESAISSLTLDRSSSVSEDAQKERQRDGEKEMEREREMNEAREREDEEQEQEQESVDGGKTHRAGKSVVGVESYFQGRNNHRRERVGIEPIDTARTVVHANTTATTPNVTSKKKAAASADKSNKSAKARGRVAAWLGNIDPGVPPPQEEIIPPSPSVVRPPDLDGEREENKEDSPIPPPAPVQVLLMKESERQPLELQSPTVAAAATPSSSPNPRSSGFMPIGTIHAQRDTITDSMTRSMIRRVGAVTGREMTVVREARKVMDLWSEELPPTPPSAVRSDENGKEKEKEERKVSQWPFMTHIPPKAQTIRTDRRVSPPSVSATAGAPGALTVGMATSKPSEPEPGPRPWAVIAAAPPTLAPDVKAGSKPQPKEYPKSYANAAKKNPSPRLPAFPPPPRQESEVKYDIRSARGGRGGKVTHVASLWASVAAGNVAGAGPSVVKPSESRYAPPSASVDVRKAGAPLLLPKKPTPSVLPHITTATSTAVPQARPVPQSKTPTPTSDTKARRKATTPTPPPKPPSSSKPMMVTTAGQTKPKPQRPELPPSIPAPTPTPASRPTPNLARKPQMKGTPMPAPMTKSPSVPALVSSSLATPMLSSTASLVRPVGSSVSKTYTVAVGMPGIGRGDYKSGGGSGGRSGGGVVSGGTRGGVVRKKSGLGMGEEGGSRARPLAKERNGPTSARAVVNGASGGVKTGAETTTVHGEGGEGDPKQLPPRNTAFGQARLRDLIKKYQGGNA</sequence>
<feature type="compositionally biased region" description="Polar residues" evidence="1">
    <location>
        <begin position="749"/>
        <end position="786"/>
    </location>
</feature>
<dbReference type="EMBL" id="MU151104">
    <property type="protein sequence ID" value="KAF9450465.1"/>
    <property type="molecule type" value="Genomic_DNA"/>
</dbReference>
<feature type="compositionally biased region" description="Polar residues" evidence="1">
    <location>
        <begin position="1000"/>
        <end position="1011"/>
    </location>
</feature>
<feature type="compositionally biased region" description="Basic and acidic residues" evidence="1">
    <location>
        <begin position="693"/>
        <end position="704"/>
    </location>
</feature>
<feature type="compositionally biased region" description="Pro residues" evidence="1">
    <location>
        <begin position="1043"/>
        <end position="1056"/>
    </location>
</feature>
<feature type="compositionally biased region" description="Low complexity" evidence="1">
    <location>
        <begin position="904"/>
        <end position="918"/>
    </location>
</feature>
<evidence type="ECO:0000256" key="1">
    <source>
        <dbReference type="SAM" id="MobiDB-lite"/>
    </source>
</evidence>
<feature type="compositionally biased region" description="Low complexity" evidence="1">
    <location>
        <begin position="883"/>
        <end position="892"/>
    </location>
</feature>
<evidence type="ECO:0008006" key="4">
    <source>
        <dbReference type="Google" id="ProtNLM"/>
    </source>
</evidence>
<dbReference type="Gene3D" id="2.60.40.640">
    <property type="match status" value="1"/>
</dbReference>
<dbReference type="InterPro" id="IPR014752">
    <property type="entry name" value="Arrestin-like_C"/>
</dbReference>
<feature type="compositionally biased region" description="Basic and acidic residues" evidence="1">
    <location>
        <begin position="1179"/>
        <end position="1194"/>
    </location>
</feature>
<feature type="region of interest" description="Disordered" evidence="1">
    <location>
        <begin position="676"/>
        <end position="816"/>
    </location>
</feature>
<feature type="compositionally biased region" description="Gly residues" evidence="1">
    <location>
        <begin position="1522"/>
        <end position="1550"/>
    </location>
</feature>
<feature type="compositionally biased region" description="Pro residues" evidence="1">
    <location>
        <begin position="1414"/>
        <end position="1423"/>
    </location>
</feature>
<accession>A0A9P5XGU5</accession>
<feature type="compositionally biased region" description="Acidic residues" evidence="1">
    <location>
        <begin position="946"/>
        <end position="956"/>
    </location>
</feature>
<name>A0A9P5XGU5_9AGAR</name>
<protein>
    <recommendedName>
        <fullName evidence="4">Arrestin-like N-terminal domain-containing protein</fullName>
    </recommendedName>
</protein>
<dbReference type="OrthoDB" id="298939at2759"/>
<feature type="region of interest" description="Disordered" evidence="1">
    <location>
        <begin position="436"/>
        <end position="464"/>
    </location>
</feature>
<feature type="region of interest" description="Disordered" evidence="1">
    <location>
        <begin position="842"/>
        <end position="1123"/>
    </location>
</feature>
<dbReference type="Proteomes" id="UP000807342">
    <property type="component" value="Unassembled WGS sequence"/>
</dbReference>
<feature type="region of interest" description="Disordered" evidence="1">
    <location>
        <begin position="574"/>
        <end position="629"/>
    </location>
</feature>
<feature type="compositionally biased region" description="Polar residues" evidence="1">
    <location>
        <begin position="494"/>
        <end position="515"/>
    </location>
</feature>
<feature type="compositionally biased region" description="Low complexity" evidence="1">
    <location>
        <begin position="1100"/>
        <end position="1118"/>
    </location>
</feature>
<feature type="compositionally biased region" description="Pro residues" evidence="1">
    <location>
        <begin position="1442"/>
        <end position="1458"/>
    </location>
</feature>
<gene>
    <name evidence="2" type="ORF">P691DRAFT_810282</name>
</gene>
<keyword evidence="3" id="KW-1185">Reference proteome</keyword>
<proteinExistence type="predicted"/>
<feature type="compositionally biased region" description="Pro residues" evidence="1">
    <location>
        <begin position="1289"/>
        <end position="1299"/>
    </location>
</feature>
<comment type="caution">
    <text evidence="2">The sequence shown here is derived from an EMBL/GenBank/DDBJ whole genome shotgun (WGS) entry which is preliminary data.</text>
</comment>
<feature type="compositionally biased region" description="Basic and acidic residues" evidence="1">
    <location>
        <begin position="1062"/>
        <end position="1075"/>
    </location>
</feature>
<organism evidence="2 3">
    <name type="scientific">Macrolepiota fuliginosa MF-IS2</name>
    <dbReference type="NCBI Taxonomy" id="1400762"/>
    <lineage>
        <taxon>Eukaryota</taxon>
        <taxon>Fungi</taxon>
        <taxon>Dikarya</taxon>
        <taxon>Basidiomycota</taxon>
        <taxon>Agaricomycotina</taxon>
        <taxon>Agaricomycetes</taxon>
        <taxon>Agaricomycetidae</taxon>
        <taxon>Agaricales</taxon>
        <taxon>Agaricineae</taxon>
        <taxon>Agaricaceae</taxon>
        <taxon>Macrolepiota</taxon>
    </lineage>
</organism>
<evidence type="ECO:0000313" key="3">
    <source>
        <dbReference type="Proteomes" id="UP000807342"/>
    </source>
</evidence>
<feature type="compositionally biased region" description="Polar residues" evidence="1">
    <location>
        <begin position="1395"/>
        <end position="1404"/>
    </location>
</feature>
<feature type="region of interest" description="Disordered" evidence="1">
    <location>
        <begin position="493"/>
        <end position="556"/>
    </location>
</feature>